<name>A0A4P6HTS8_9BACT</name>
<evidence type="ECO:0000313" key="2">
    <source>
        <dbReference type="EMBL" id="QAZ69600.1"/>
    </source>
</evidence>
<dbReference type="Proteomes" id="UP000293296">
    <property type="component" value="Plasmid pDCAR1"/>
</dbReference>
<keyword evidence="2" id="KW-0614">Plasmid</keyword>
<dbReference type="InterPro" id="IPR055247">
    <property type="entry name" value="InsJ-like_HTH"/>
</dbReference>
<dbReference type="AlphaFoldDB" id="A0A4P6HTS8"/>
<dbReference type="EMBL" id="CP026539">
    <property type="protein sequence ID" value="QAZ69600.1"/>
    <property type="molecule type" value="Genomic_DNA"/>
</dbReference>
<evidence type="ECO:0000313" key="3">
    <source>
        <dbReference type="Proteomes" id="UP000293296"/>
    </source>
</evidence>
<gene>
    <name evidence="2" type="ORF">C3Y92_20195</name>
</gene>
<feature type="domain" description="Insertion element IS150 protein InsJ-like helix-turn-helix" evidence="1">
    <location>
        <begin position="24"/>
        <end position="73"/>
    </location>
</feature>
<dbReference type="SUPFAM" id="SSF46689">
    <property type="entry name" value="Homeodomain-like"/>
    <property type="match status" value="1"/>
</dbReference>
<evidence type="ECO:0000259" key="1">
    <source>
        <dbReference type="Pfam" id="PF13518"/>
    </source>
</evidence>
<sequence>MNLPLGRCRMQREEGAPKRFWARHKTQAVLRLLRGEDIDLVSRELGVTAATLSQWRDTFLEAGESGLKPQPARESIEVGRLREKIGEQAMENELLREKIARLEQNRPLARGRSRK</sequence>
<keyword evidence="3" id="KW-1185">Reference proteome</keyword>
<dbReference type="Pfam" id="PF13518">
    <property type="entry name" value="HTH_28"/>
    <property type="match status" value="1"/>
</dbReference>
<dbReference type="KEGG" id="dcb:C3Y92_20195"/>
<dbReference type="InterPro" id="IPR009057">
    <property type="entry name" value="Homeodomain-like_sf"/>
</dbReference>
<organism evidence="2 3">
    <name type="scientific">Solidesulfovibrio carbinolicus</name>
    <dbReference type="NCBI Taxonomy" id="296842"/>
    <lineage>
        <taxon>Bacteria</taxon>
        <taxon>Pseudomonadati</taxon>
        <taxon>Thermodesulfobacteriota</taxon>
        <taxon>Desulfovibrionia</taxon>
        <taxon>Desulfovibrionales</taxon>
        <taxon>Desulfovibrionaceae</taxon>
        <taxon>Solidesulfovibrio</taxon>
    </lineage>
</organism>
<proteinExistence type="predicted"/>
<reference evidence="2 3" key="1">
    <citation type="submission" date="2018-02" db="EMBL/GenBank/DDBJ databases">
        <title>Genome sequence of Desulfovibrio carbinolicus DSM 3852.</title>
        <authorList>
            <person name="Wilbanks E."/>
            <person name="Skennerton C.T."/>
            <person name="Orphan V.J."/>
        </authorList>
    </citation>
    <scope>NUCLEOTIDE SEQUENCE [LARGE SCALE GENOMIC DNA]</scope>
    <source>
        <strain evidence="2 3">DSM 3852</strain>
        <plasmid evidence="3">pdcar1</plasmid>
    </source>
</reference>
<protein>
    <submittedName>
        <fullName evidence="2">Helix-turn-helix domain-containing protein</fullName>
    </submittedName>
</protein>
<geneLocation type="plasmid" evidence="3">
    <name>pdcar1</name>
</geneLocation>
<accession>A0A4P6HTS8</accession>
<dbReference type="OrthoDB" id="1095781at2"/>